<name>W5S6P3_9VIRU</name>
<accession>W5S6P3</accession>
<dbReference type="Proteomes" id="UP000202176">
    <property type="component" value="Segment"/>
</dbReference>
<dbReference type="PROSITE" id="PS50969">
    <property type="entry name" value="FCP1"/>
    <property type="match status" value="1"/>
</dbReference>
<reference evidence="2 3" key="1">
    <citation type="journal article" date="2014" name="Proc. Natl. Acad. Sci. U.S.A.">
        <title>Thirty-thousand-year-old distant relative of giant icosahedral DNA viruses with a pandoravirus morphology.</title>
        <authorList>
            <person name="Legendre M."/>
            <person name="Bartoli J."/>
            <person name="Shmakova L."/>
            <person name="Jeudy S."/>
            <person name="Labadie K."/>
            <person name="Adrait A."/>
            <person name="Lescot M."/>
            <person name="Poirot O."/>
            <person name="Bertaux L."/>
            <person name="Bruley C."/>
            <person name="Coute Y."/>
            <person name="Rivkina E."/>
            <person name="Abergel C."/>
            <person name="Claverie J.M."/>
        </authorList>
    </citation>
    <scope>NUCLEOTIDE SEQUENCE [LARGE SCALE GENOMIC DNA]</scope>
    <source>
        <strain evidence="2">P1084-T</strain>
    </source>
</reference>
<dbReference type="EMBL" id="KF740664">
    <property type="protein sequence ID" value="AHH02002.1"/>
    <property type="molecule type" value="Genomic_DNA"/>
</dbReference>
<dbReference type="RefSeq" id="YP_009001337.1">
    <property type="nucleotide sequence ID" value="NC_023423.1"/>
</dbReference>
<sequence length="232" mass="27088">MAYVDFSNIPHRTISQHAIVLDLDETLVHTYTDLNKALELNVREDPRIRGRTYFMELTDVSIAKGEGQKIAMWGVVRPHVREFLQFCFSYFKIVGVWSAGKKEYVHAIVELLFRDISKPHFIYTFDDCHSDQGNMVKPLDKLFHETTISHHIDVRNVFCLDDRDDVCAYNPNNAIIIPRYNPSTSIESIMADDLSLRQLMAWFSSPKVRYSLDPRTVERSDIFNQTEENDYF</sequence>
<organism evidence="2 3">
    <name type="scientific">Pithovirus sibericum</name>
    <dbReference type="NCBI Taxonomy" id="1450746"/>
    <lineage>
        <taxon>Viruses</taxon>
        <taxon>Pithoviruses</taxon>
        <taxon>Orthopithovirinae</taxon>
        <taxon>Alphapithovirus</taxon>
        <taxon>Alphapithovirus sibericum</taxon>
    </lineage>
</organism>
<dbReference type="InterPro" id="IPR004274">
    <property type="entry name" value="FCP1_dom"/>
</dbReference>
<dbReference type="Pfam" id="PF03031">
    <property type="entry name" value="NIF"/>
    <property type="match status" value="1"/>
</dbReference>
<dbReference type="SMART" id="SM00577">
    <property type="entry name" value="CPDc"/>
    <property type="match status" value="1"/>
</dbReference>
<keyword evidence="3" id="KW-1185">Reference proteome</keyword>
<protein>
    <submittedName>
        <fullName evidence="2">DNA-directed RNA Pol II C-term-like phosphatase</fullName>
    </submittedName>
</protein>
<dbReference type="InterPro" id="IPR023214">
    <property type="entry name" value="HAD_sf"/>
</dbReference>
<dbReference type="KEGG" id="vg:18266463"/>
<dbReference type="InterPro" id="IPR036412">
    <property type="entry name" value="HAD-like_sf"/>
</dbReference>
<dbReference type="GeneID" id="18266463"/>
<dbReference type="PANTHER" id="PTHR12210">
    <property type="entry name" value="DULLARD PROTEIN PHOSPHATASE"/>
    <property type="match status" value="1"/>
</dbReference>
<evidence type="ECO:0000313" key="3">
    <source>
        <dbReference type="Proteomes" id="UP000202176"/>
    </source>
</evidence>
<dbReference type="InterPro" id="IPR050365">
    <property type="entry name" value="TIM50"/>
</dbReference>
<dbReference type="Gene3D" id="3.40.50.1000">
    <property type="entry name" value="HAD superfamily/HAD-like"/>
    <property type="match status" value="1"/>
</dbReference>
<evidence type="ECO:0000313" key="2">
    <source>
        <dbReference type="EMBL" id="AHH02002.1"/>
    </source>
</evidence>
<dbReference type="OrthoDB" id="25798at10239"/>
<proteinExistence type="predicted"/>
<evidence type="ECO:0000259" key="1">
    <source>
        <dbReference type="PROSITE" id="PS50969"/>
    </source>
</evidence>
<dbReference type="SUPFAM" id="SSF56784">
    <property type="entry name" value="HAD-like"/>
    <property type="match status" value="1"/>
</dbReference>
<feature type="domain" description="FCP1 homology" evidence="1">
    <location>
        <begin position="12"/>
        <end position="200"/>
    </location>
</feature>
<gene>
    <name evidence="2" type="ORF">pv_436</name>
</gene>